<keyword evidence="1" id="KW-0812">Transmembrane</keyword>
<keyword evidence="3" id="KW-1185">Reference proteome</keyword>
<keyword evidence="1" id="KW-1133">Transmembrane helix</keyword>
<protein>
    <submittedName>
        <fullName evidence="2">Uncharacterized protein</fullName>
    </submittedName>
</protein>
<evidence type="ECO:0000313" key="2">
    <source>
        <dbReference type="EMBL" id="QTC91000.1"/>
    </source>
</evidence>
<evidence type="ECO:0000256" key="1">
    <source>
        <dbReference type="SAM" id="Phobius"/>
    </source>
</evidence>
<organism evidence="2 3">
    <name type="scientific">Brevundimonas goettingensis</name>
    <dbReference type="NCBI Taxonomy" id="2774190"/>
    <lineage>
        <taxon>Bacteria</taxon>
        <taxon>Pseudomonadati</taxon>
        <taxon>Pseudomonadota</taxon>
        <taxon>Alphaproteobacteria</taxon>
        <taxon>Caulobacterales</taxon>
        <taxon>Caulobacteraceae</taxon>
        <taxon>Brevundimonas</taxon>
    </lineage>
</organism>
<feature type="transmembrane region" description="Helical" evidence="1">
    <location>
        <begin position="108"/>
        <end position="127"/>
    </location>
</feature>
<dbReference type="RefSeq" id="WP_207869925.1">
    <property type="nucleotide sequence ID" value="NZ_CP062222.1"/>
</dbReference>
<sequence length="150" mass="16597">MPPTQLFFLISVVVILPIAWLKGGHAERTVAVVLLVNYLIAPFLQPARVGELMFGLAVADAVLLGVLGWLTLKFDRWWLLLATAAQGLVVMAYLAVMTRPEVTARENIVAQWVFGLFTLYALLGGVLERWLAGERPTARPLLRHSARPQP</sequence>
<dbReference type="AlphaFoldDB" id="A0A975GXX3"/>
<accession>A0A975GXX3</accession>
<reference evidence="2" key="1">
    <citation type="submission" date="2020-09" db="EMBL/GenBank/DDBJ databases">
        <title>Brevundimonas sp. LVF2 isolated from a puddle in Goettingen, Germany.</title>
        <authorList>
            <person name="Friedrich I."/>
            <person name="Klassen A."/>
            <person name="Hannes N."/>
            <person name="Schneider D."/>
            <person name="Hertel R."/>
            <person name="Daniel R."/>
        </authorList>
    </citation>
    <scope>NUCLEOTIDE SEQUENCE</scope>
    <source>
        <strain evidence="2">LVF2</strain>
    </source>
</reference>
<gene>
    <name evidence="2" type="ORF">IFJ75_17545</name>
</gene>
<proteinExistence type="predicted"/>
<keyword evidence="1" id="KW-0472">Membrane</keyword>
<feature type="transmembrane region" description="Helical" evidence="1">
    <location>
        <begin position="6"/>
        <end position="23"/>
    </location>
</feature>
<dbReference type="EMBL" id="CP062222">
    <property type="protein sequence ID" value="QTC91000.1"/>
    <property type="molecule type" value="Genomic_DNA"/>
</dbReference>
<dbReference type="KEGG" id="bgoe:IFJ75_17545"/>
<feature type="transmembrane region" description="Helical" evidence="1">
    <location>
        <begin position="30"/>
        <end position="47"/>
    </location>
</feature>
<dbReference type="Proteomes" id="UP000663918">
    <property type="component" value="Chromosome"/>
</dbReference>
<name>A0A975GXX3_9CAUL</name>
<feature type="transmembrane region" description="Helical" evidence="1">
    <location>
        <begin position="53"/>
        <end position="70"/>
    </location>
</feature>
<evidence type="ECO:0000313" key="3">
    <source>
        <dbReference type="Proteomes" id="UP000663918"/>
    </source>
</evidence>
<feature type="transmembrane region" description="Helical" evidence="1">
    <location>
        <begin position="77"/>
        <end position="96"/>
    </location>
</feature>